<dbReference type="EMBL" id="JAUJFL010000001">
    <property type="protein sequence ID" value="KAK2616001.1"/>
    <property type="molecule type" value="Genomic_DNA"/>
</dbReference>
<keyword evidence="3" id="KW-1185">Reference proteome</keyword>
<proteinExistence type="predicted"/>
<gene>
    <name evidence="2" type="ORF">N8I77_002721</name>
</gene>
<dbReference type="PANTHER" id="PTHR33112">
    <property type="entry name" value="DOMAIN PROTEIN, PUTATIVE-RELATED"/>
    <property type="match status" value="1"/>
</dbReference>
<feature type="domain" description="Heterokaryon incompatibility" evidence="1">
    <location>
        <begin position="166"/>
        <end position="334"/>
    </location>
</feature>
<name>A0AAD9STK0_PHOAM</name>
<dbReference type="PANTHER" id="PTHR33112:SF14">
    <property type="entry name" value="HETEROKARYON INCOMPATIBILITY DOMAIN-CONTAINING PROTEIN"/>
    <property type="match status" value="1"/>
</dbReference>
<comment type="caution">
    <text evidence="2">The sequence shown here is derived from an EMBL/GenBank/DDBJ whole genome shotgun (WGS) entry which is preliminary data.</text>
</comment>
<sequence length="709" mass="80053">MERDTLCEKCRQIEFSALSTTTLADVYRARKDISRGVPLFLPQGTWRGPGEPPQVNKVNLGSLERIEHDSALGCKLCAVILDVVHRQGGFIAPGVALPRGDEVHFWADPSAYYGCITDSFEDIEWSSNNAYFVLKRLPFRLRLIDVNERCIRFFEEYDPSDSHTAFAALSYVWGLKPQKLLLTAEKEPMLTKPGAIGDNNVSQTIYDAIEVTKSLGLGYLWVDAICIRQGKTRKDERDKAEQIGNMAEIYRSAFLTIVAASGEDAEAGLAGLRPGTRSFPQQEIVVIPPDQDQPGLSLLSVCKRIPKHFGEFFDMRDEDADNSTWNTRGWTLQERALSRRNLIFTEEQVLWACDGAYFCEETAFEHPINETRHLSKENNPIRFELLNGSRLSAASLRSLDSKMAQILSSSKGFWNRYRLLVRNFSMRNLGFPGDIHDAFLGIMLAMQRIGNEHFHWGHPRSRFELSLSWSTFHTLSKRSAKTTLPMTSLNTHVDFPTWSWMGWVGEASVSVSDERLETETPTVLCFGHKSNPLRLTRIGGNNANEDMLEHLESQWLGGSTRSELSLDDISESLPELTQPRLQEVPDEHVLFFWASTAFFQAHMSEVEERQLATWSDYAAAKRPVIHDLKGVVVGERNFVSSATMRGLDSSLAEFIAVARRKIADLDLPATVLALQIRWVAGVAQRLNYAEIDEVAWEEASPTWKLIALM</sequence>
<dbReference type="InterPro" id="IPR010730">
    <property type="entry name" value="HET"/>
</dbReference>
<dbReference type="Proteomes" id="UP001265746">
    <property type="component" value="Unassembled WGS sequence"/>
</dbReference>
<accession>A0AAD9STK0</accession>
<dbReference type="AlphaFoldDB" id="A0AAD9STK0"/>
<protein>
    <recommendedName>
        <fullName evidence="1">Heterokaryon incompatibility domain-containing protein</fullName>
    </recommendedName>
</protein>
<reference evidence="2" key="1">
    <citation type="submission" date="2023-06" db="EMBL/GenBank/DDBJ databases">
        <authorList>
            <person name="Noh H."/>
        </authorList>
    </citation>
    <scope>NUCLEOTIDE SEQUENCE</scope>
    <source>
        <strain evidence="2">DUCC20226</strain>
    </source>
</reference>
<organism evidence="2 3">
    <name type="scientific">Phomopsis amygdali</name>
    <name type="common">Fusicoccum amygdali</name>
    <dbReference type="NCBI Taxonomy" id="1214568"/>
    <lineage>
        <taxon>Eukaryota</taxon>
        <taxon>Fungi</taxon>
        <taxon>Dikarya</taxon>
        <taxon>Ascomycota</taxon>
        <taxon>Pezizomycotina</taxon>
        <taxon>Sordariomycetes</taxon>
        <taxon>Sordariomycetidae</taxon>
        <taxon>Diaporthales</taxon>
        <taxon>Diaporthaceae</taxon>
        <taxon>Diaporthe</taxon>
    </lineage>
</organism>
<dbReference type="Pfam" id="PF06985">
    <property type="entry name" value="HET"/>
    <property type="match status" value="1"/>
</dbReference>
<evidence type="ECO:0000259" key="1">
    <source>
        <dbReference type="Pfam" id="PF06985"/>
    </source>
</evidence>
<evidence type="ECO:0000313" key="3">
    <source>
        <dbReference type="Proteomes" id="UP001265746"/>
    </source>
</evidence>
<evidence type="ECO:0000313" key="2">
    <source>
        <dbReference type="EMBL" id="KAK2616001.1"/>
    </source>
</evidence>